<evidence type="ECO:0000256" key="1">
    <source>
        <dbReference type="ARBA" id="ARBA00022801"/>
    </source>
</evidence>
<dbReference type="Gene3D" id="3.40.50.1240">
    <property type="entry name" value="Phosphoglycerate mutase-like"/>
    <property type="match status" value="1"/>
</dbReference>
<feature type="compositionally biased region" description="Basic residues" evidence="2">
    <location>
        <begin position="377"/>
        <end position="386"/>
    </location>
</feature>
<organism evidence="3 4">
    <name type="scientific">Tilletiaria anomala (strain ATCC 24038 / CBS 436.72 / UBC 951)</name>
    <dbReference type="NCBI Taxonomy" id="1037660"/>
    <lineage>
        <taxon>Eukaryota</taxon>
        <taxon>Fungi</taxon>
        <taxon>Dikarya</taxon>
        <taxon>Basidiomycota</taxon>
        <taxon>Ustilaginomycotina</taxon>
        <taxon>Exobasidiomycetes</taxon>
        <taxon>Georgefischeriales</taxon>
        <taxon>Tilletiariaceae</taxon>
        <taxon>Tilletiaria</taxon>
    </lineage>
</organism>
<dbReference type="OrthoDB" id="354304at2759"/>
<dbReference type="EMBL" id="JMSN01000011">
    <property type="protein sequence ID" value="KDN52360.1"/>
    <property type="molecule type" value="Genomic_DNA"/>
</dbReference>
<evidence type="ECO:0000313" key="4">
    <source>
        <dbReference type="Proteomes" id="UP000027361"/>
    </source>
</evidence>
<protein>
    <submittedName>
        <fullName evidence="3">Phosphoglycerate mutase-like protein</fullName>
    </submittedName>
</protein>
<evidence type="ECO:0000313" key="3">
    <source>
        <dbReference type="EMBL" id="KDN52360.1"/>
    </source>
</evidence>
<dbReference type="PROSITE" id="PS00175">
    <property type="entry name" value="PG_MUTASE"/>
    <property type="match status" value="1"/>
</dbReference>
<proteinExistence type="predicted"/>
<dbReference type="GO" id="GO:0004331">
    <property type="term" value="F:fructose-2,6-bisphosphate 2-phosphatase activity"/>
    <property type="evidence" value="ECO:0007669"/>
    <property type="project" value="TreeGrafter"/>
</dbReference>
<dbReference type="GeneID" id="25263835"/>
<keyword evidence="1" id="KW-0378">Hydrolase</keyword>
<dbReference type="SMART" id="SM00855">
    <property type="entry name" value="PGAM"/>
    <property type="match status" value="1"/>
</dbReference>
<dbReference type="RefSeq" id="XP_013245206.1">
    <property type="nucleotide sequence ID" value="XM_013389752.1"/>
</dbReference>
<gene>
    <name evidence="3" type="ORF">K437DRAFT_254347</name>
</gene>
<dbReference type="InParanoid" id="A0A066WP44"/>
<dbReference type="Pfam" id="PF00300">
    <property type="entry name" value="His_Phos_1"/>
    <property type="match status" value="1"/>
</dbReference>
<dbReference type="OMA" id="SHGMWIS"/>
<dbReference type="InterPro" id="IPR013078">
    <property type="entry name" value="His_Pase_superF_clade-1"/>
</dbReference>
<feature type="compositionally biased region" description="Basic and acidic residues" evidence="2">
    <location>
        <begin position="299"/>
        <end position="318"/>
    </location>
</feature>
<comment type="caution">
    <text evidence="3">The sequence shown here is derived from an EMBL/GenBank/DDBJ whole genome shotgun (WGS) entry which is preliminary data.</text>
</comment>
<dbReference type="PANTHER" id="PTHR46517">
    <property type="entry name" value="FRUCTOSE-2,6-BISPHOSPHATASE TIGAR"/>
    <property type="match status" value="1"/>
</dbReference>
<dbReference type="PANTHER" id="PTHR46517:SF1">
    <property type="entry name" value="FRUCTOSE-2,6-BISPHOSPHATASE TIGAR"/>
    <property type="match status" value="1"/>
</dbReference>
<name>A0A066WP44_TILAU</name>
<feature type="compositionally biased region" description="Polar residues" evidence="2">
    <location>
        <begin position="366"/>
        <end position="376"/>
    </location>
</feature>
<dbReference type="InterPro" id="IPR001345">
    <property type="entry name" value="PG/BPGM_mutase_AS"/>
</dbReference>
<dbReference type="GO" id="GO:0045820">
    <property type="term" value="P:negative regulation of glycolytic process"/>
    <property type="evidence" value="ECO:0007669"/>
    <property type="project" value="TreeGrafter"/>
</dbReference>
<feature type="region of interest" description="Disordered" evidence="2">
    <location>
        <begin position="299"/>
        <end position="325"/>
    </location>
</feature>
<dbReference type="GO" id="GO:0005829">
    <property type="term" value="C:cytosol"/>
    <property type="evidence" value="ECO:0007669"/>
    <property type="project" value="TreeGrafter"/>
</dbReference>
<reference evidence="3 4" key="1">
    <citation type="submission" date="2014-05" db="EMBL/GenBank/DDBJ databases">
        <title>Draft genome sequence of a rare smut relative, Tilletiaria anomala UBC 951.</title>
        <authorList>
            <consortium name="DOE Joint Genome Institute"/>
            <person name="Toome M."/>
            <person name="Kuo A."/>
            <person name="Henrissat B."/>
            <person name="Lipzen A."/>
            <person name="Tritt A."/>
            <person name="Yoshinaga Y."/>
            <person name="Zane M."/>
            <person name="Barry K."/>
            <person name="Grigoriev I.V."/>
            <person name="Spatafora J.W."/>
            <person name="Aimea M.C."/>
        </authorList>
    </citation>
    <scope>NUCLEOTIDE SEQUENCE [LARGE SCALE GENOMIC DNA]</scope>
    <source>
        <strain evidence="3 4">UBC 951</strain>
    </source>
</reference>
<dbReference type="GO" id="GO:0043456">
    <property type="term" value="P:regulation of pentose-phosphate shunt"/>
    <property type="evidence" value="ECO:0007669"/>
    <property type="project" value="TreeGrafter"/>
</dbReference>
<feature type="region of interest" description="Disordered" evidence="2">
    <location>
        <begin position="348"/>
        <end position="386"/>
    </location>
</feature>
<dbReference type="STRING" id="1037660.A0A066WP44"/>
<dbReference type="HOGENOM" id="CLU_871518_0_0_1"/>
<keyword evidence="4" id="KW-1185">Reference proteome</keyword>
<evidence type="ECO:0000256" key="2">
    <source>
        <dbReference type="SAM" id="MobiDB-lite"/>
    </source>
</evidence>
<sequence>MACGGGPCAYITLIRHGETLANHMRLLQGHSDSPLTVHGTSQIEALGRYWGARQKGEQCPSDGGPSQTLEPPITLLVASPVGRANKTADAIARNCIDLDVHASDIKMSNDDADLPTASRSSFDPDFEAALLQEIGKATLDPASLSYCLDAGLAERDFGYMESTRGGIYVPYQQSSGNISNGAVYNKRGKGNGETKAVFEQRVKNVGRRWIQLASKAAVLSGDSGKPSVASSRGTDRSATAGPVHVVLVTHGLWLKTFLALFLGANTQPPFAANTGFFTLELRAPRLFFRMEKGSILESSREVHNRDKSSTVTRREVARAEPNAARPDRISLLPGLQLISKDQTPHLAGVKRQCGGAGSIAEDRSQSKLQSFFGSSPSKKRKEVSPD</sequence>
<dbReference type="InterPro" id="IPR051695">
    <property type="entry name" value="Phosphoglycerate_Mutase"/>
</dbReference>
<dbReference type="Proteomes" id="UP000027361">
    <property type="component" value="Unassembled WGS sequence"/>
</dbReference>
<dbReference type="InterPro" id="IPR029033">
    <property type="entry name" value="His_PPase_superfam"/>
</dbReference>
<dbReference type="AlphaFoldDB" id="A0A066WP44"/>
<dbReference type="SUPFAM" id="SSF53254">
    <property type="entry name" value="Phosphoglycerate mutase-like"/>
    <property type="match status" value="1"/>
</dbReference>
<accession>A0A066WP44</accession>
<dbReference type="CDD" id="cd07067">
    <property type="entry name" value="HP_PGM_like"/>
    <property type="match status" value="1"/>
</dbReference>